<evidence type="ECO:0000256" key="1">
    <source>
        <dbReference type="SAM" id="MobiDB-lite"/>
    </source>
</evidence>
<keyword evidence="2" id="KW-1133">Transmembrane helix</keyword>
<sequence length="749" mass="85099">MGNLRIEPFFDIKVQVRVVLACCTLHNFIITEDPDDSLEEDPDDCTEYQETNDGIEDEVMLSLETSDAWTQKRDELATLMLIYLFCMLDSKGNFAPSMGLLATVNAKNPSTTQFRSKSITEYDNLTIIIGNDQAHGGSALSGIDAENEDDNATSVGTFNIRDLGEEEENPNLSSAPTSRASSSRWDNEKKKRKKSRRESITDDIQVFSESLKCIADTIEGASSMIDMDKLFTELMKIPDFDKELVIEAAEYLSSDKKKVDMFFAMNEDYRKTCLRERAQVEQLLRYIVEEVPEDAEKSRTFKFPFIACEIFTCEVDIILKTVVEDEEFDELVVLLLGTQALSYHITGRVLQQGCHMPDVVENGSFYELHSTLQKERSTQVFILCDKPKDANLILISFRGTEPFDADDWSTDFDCSWYEIPKLGKVHMGFLEALGLGNRAEATTFQNHLQVGGYPLKDMKQYSEFSSSNGLDVTTHPSEGYESDTCFDTKCGDHSEGPSGKKKLLPDMVEMTAYYAVRIKLKSLLDEHKNAKFVVTGHSLGGALAILFLTVLLLHEEKEMMQRLMGVYTFGQPRVGNRQLGRFMEAHVNHPVPKYFRVVYCNDLVPRLPYDDRTFLYKHFGLYLYYNSCYIEQVSIHAFCVHVARKSYDRTEKVEEEPNRNYFGILYLIPEYLNSAWELVRSLTMGYTHGPEYKVLQQGKGSSVGLNRDTFDEMFEVAVQAVTMNYYPPCSRPDLVLGLSLHSDGSAITV</sequence>
<dbReference type="Gene3D" id="2.60.120.330">
    <property type="entry name" value="B-lactam Antibiotic, Isopenicillin N Synthase, Chain"/>
    <property type="match status" value="1"/>
</dbReference>
<accession>A0A834ZBW2</accession>
<protein>
    <recommendedName>
        <fullName evidence="3">Fungal lipase-type domain-containing protein</fullName>
    </recommendedName>
</protein>
<keyword evidence="2" id="KW-0812">Transmembrane</keyword>
<comment type="caution">
    <text evidence="4">The sequence shown here is derived from an EMBL/GenBank/DDBJ whole genome shotgun (WGS) entry which is preliminary data.</text>
</comment>
<dbReference type="InterPro" id="IPR044819">
    <property type="entry name" value="OBL-like"/>
</dbReference>
<dbReference type="GO" id="GO:0004806">
    <property type="term" value="F:triacylglycerol lipase activity"/>
    <property type="evidence" value="ECO:0007669"/>
    <property type="project" value="InterPro"/>
</dbReference>
<dbReference type="AlphaFoldDB" id="A0A834ZBW2"/>
<dbReference type="InterPro" id="IPR027443">
    <property type="entry name" value="IPNS-like_sf"/>
</dbReference>
<organism evidence="4 5">
    <name type="scientific">Tetracentron sinense</name>
    <name type="common">Spur-leaf</name>
    <dbReference type="NCBI Taxonomy" id="13715"/>
    <lineage>
        <taxon>Eukaryota</taxon>
        <taxon>Viridiplantae</taxon>
        <taxon>Streptophyta</taxon>
        <taxon>Embryophyta</taxon>
        <taxon>Tracheophyta</taxon>
        <taxon>Spermatophyta</taxon>
        <taxon>Magnoliopsida</taxon>
        <taxon>Trochodendrales</taxon>
        <taxon>Trochodendraceae</taxon>
        <taxon>Tetracentron</taxon>
    </lineage>
</organism>
<name>A0A834ZBW2_TETSI</name>
<feature type="transmembrane region" description="Helical" evidence="2">
    <location>
        <begin position="532"/>
        <end position="553"/>
    </location>
</feature>
<dbReference type="CDD" id="cd00519">
    <property type="entry name" value="Lipase_3"/>
    <property type="match status" value="1"/>
</dbReference>
<dbReference type="InterPro" id="IPR029058">
    <property type="entry name" value="AB_hydrolase_fold"/>
</dbReference>
<dbReference type="PANTHER" id="PTHR46086:SF3">
    <property type="entry name" value="TRIACYLGLYCEROL LIPASE OBL1"/>
    <property type="match status" value="1"/>
</dbReference>
<gene>
    <name evidence="4" type="ORF">HHK36_011508</name>
</gene>
<feature type="domain" description="Fungal lipase-type" evidence="3">
    <location>
        <begin position="395"/>
        <end position="610"/>
    </location>
</feature>
<proteinExistence type="predicted"/>
<feature type="compositionally biased region" description="Low complexity" evidence="1">
    <location>
        <begin position="173"/>
        <end position="184"/>
    </location>
</feature>
<dbReference type="OrthoDB" id="438440at2759"/>
<evidence type="ECO:0000313" key="5">
    <source>
        <dbReference type="Proteomes" id="UP000655225"/>
    </source>
</evidence>
<dbReference type="SUPFAM" id="SSF51197">
    <property type="entry name" value="Clavaminate synthase-like"/>
    <property type="match status" value="1"/>
</dbReference>
<keyword evidence="2" id="KW-0472">Membrane</keyword>
<feature type="region of interest" description="Disordered" evidence="1">
    <location>
        <begin position="161"/>
        <end position="199"/>
    </location>
</feature>
<reference evidence="4 5" key="1">
    <citation type="submission" date="2020-04" db="EMBL/GenBank/DDBJ databases">
        <title>Plant Genome Project.</title>
        <authorList>
            <person name="Zhang R.-G."/>
        </authorList>
    </citation>
    <scope>NUCLEOTIDE SEQUENCE [LARGE SCALE GENOMIC DNA]</scope>
    <source>
        <strain evidence="4">YNK0</strain>
        <tissue evidence="4">Leaf</tissue>
    </source>
</reference>
<dbReference type="Proteomes" id="UP000655225">
    <property type="component" value="Unassembled WGS sequence"/>
</dbReference>
<dbReference type="SUPFAM" id="SSF53474">
    <property type="entry name" value="alpha/beta-Hydrolases"/>
    <property type="match status" value="1"/>
</dbReference>
<dbReference type="PANTHER" id="PTHR46086">
    <property type="entry name" value="ALPHA/BETA-HYDROLASES SUPERFAMILY PROTEIN"/>
    <property type="match status" value="1"/>
</dbReference>
<evidence type="ECO:0000256" key="2">
    <source>
        <dbReference type="SAM" id="Phobius"/>
    </source>
</evidence>
<evidence type="ECO:0000259" key="3">
    <source>
        <dbReference type="Pfam" id="PF01764"/>
    </source>
</evidence>
<dbReference type="InterPro" id="IPR002921">
    <property type="entry name" value="Fungal_lipase-type"/>
</dbReference>
<evidence type="ECO:0000313" key="4">
    <source>
        <dbReference type="EMBL" id="KAF8403406.1"/>
    </source>
</evidence>
<dbReference type="Pfam" id="PF01764">
    <property type="entry name" value="Lipase_3"/>
    <property type="match status" value="1"/>
</dbReference>
<dbReference type="Gene3D" id="3.40.50.1820">
    <property type="entry name" value="alpha/beta hydrolase"/>
    <property type="match status" value="1"/>
</dbReference>
<keyword evidence="5" id="KW-1185">Reference proteome</keyword>
<dbReference type="GO" id="GO:0006629">
    <property type="term" value="P:lipid metabolic process"/>
    <property type="evidence" value="ECO:0007669"/>
    <property type="project" value="InterPro"/>
</dbReference>
<dbReference type="EMBL" id="JABCRI010000007">
    <property type="protein sequence ID" value="KAF8403406.1"/>
    <property type="molecule type" value="Genomic_DNA"/>
</dbReference>